<dbReference type="EMBL" id="BOPF01000032">
    <property type="protein sequence ID" value="GIJ49989.1"/>
    <property type="molecule type" value="Genomic_DNA"/>
</dbReference>
<dbReference type="Pfam" id="PF01740">
    <property type="entry name" value="STAS"/>
    <property type="match status" value="1"/>
</dbReference>
<dbReference type="PROSITE" id="PS50801">
    <property type="entry name" value="STAS"/>
    <property type="match status" value="1"/>
</dbReference>
<dbReference type="GO" id="GO:0043856">
    <property type="term" value="F:anti-sigma factor antagonist activity"/>
    <property type="evidence" value="ECO:0007669"/>
    <property type="project" value="InterPro"/>
</dbReference>
<dbReference type="RefSeq" id="WP_203903441.1">
    <property type="nucleotide sequence ID" value="NZ_BOPF01000032.1"/>
</dbReference>
<dbReference type="Proteomes" id="UP000619260">
    <property type="component" value="Unassembled WGS sequence"/>
</dbReference>
<comment type="similarity">
    <text evidence="1 2">Belongs to the anti-sigma-factor antagonist family.</text>
</comment>
<name>A0A8J4DTQ0_9ACTN</name>
<dbReference type="CDD" id="cd07043">
    <property type="entry name" value="STAS_anti-anti-sigma_factors"/>
    <property type="match status" value="1"/>
</dbReference>
<evidence type="ECO:0000256" key="2">
    <source>
        <dbReference type="RuleBase" id="RU003749"/>
    </source>
</evidence>
<dbReference type="InterPro" id="IPR036513">
    <property type="entry name" value="STAS_dom_sf"/>
</dbReference>
<evidence type="ECO:0000313" key="4">
    <source>
        <dbReference type="EMBL" id="GIJ49989.1"/>
    </source>
</evidence>
<dbReference type="SUPFAM" id="SSF52091">
    <property type="entry name" value="SpoIIaa-like"/>
    <property type="match status" value="1"/>
</dbReference>
<accession>A0A8J4DTQ0</accession>
<evidence type="ECO:0000256" key="1">
    <source>
        <dbReference type="ARBA" id="ARBA00009013"/>
    </source>
</evidence>
<proteinExistence type="inferred from homology"/>
<organism evidence="4 5">
    <name type="scientific">Virgisporangium aliadipatigenens</name>
    <dbReference type="NCBI Taxonomy" id="741659"/>
    <lineage>
        <taxon>Bacteria</taxon>
        <taxon>Bacillati</taxon>
        <taxon>Actinomycetota</taxon>
        <taxon>Actinomycetes</taxon>
        <taxon>Micromonosporales</taxon>
        <taxon>Micromonosporaceae</taxon>
        <taxon>Virgisporangium</taxon>
    </lineage>
</organism>
<dbReference type="InterPro" id="IPR002645">
    <property type="entry name" value="STAS_dom"/>
</dbReference>
<protein>
    <recommendedName>
        <fullName evidence="2">Anti-sigma factor antagonist</fullName>
    </recommendedName>
</protein>
<keyword evidence="5" id="KW-1185">Reference proteome</keyword>
<evidence type="ECO:0000313" key="5">
    <source>
        <dbReference type="Proteomes" id="UP000619260"/>
    </source>
</evidence>
<sequence>MDLSIITRRLPGGVVEISPHGEIDLENAGELRGAIDAAFAGEEPRLIRINLRSVTFIDSVGISALVGGYHLANVRHARFVVTEPTDFVYRQLYISGLLGLFGAPQPREAHQDHDEPEPVG</sequence>
<dbReference type="InterPro" id="IPR003658">
    <property type="entry name" value="Anti-sigma_ant"/>
</dbReference>
<dbReference type="NCBIfam" id="TIGR00377">
    <property type="entry name" value="ant_ant_sig"/>
    <property type="match status" value="1"/>
</dbReference>
<reference evidence="4" key="1">
    <citation type="submission" date="2021-01" db="EMBL/GenBank/DDBJ databases">
        <title>Whole genome shotgun sequence of Virgisporangium aliadipatigenens NBRC 105644.</title>
        <authorList>
            <person name="Komaki H."/>
            <person name="Tamura T."/>
        </authorList>
    </citation>
    <scope>NUCLEOTIDE SEQUENCE</scope>
    <source>
        <strain evidence="4">NBRC 105644</strain>
    </source>
</reference>
<dbReference type="Gene3D" id="3.30.750.24">
    <property type="entry name" value="STAS domain"/>
    <property type="match status" value="1"/>
</dbReference>
<gene>
    <name evidence="4" type="ORF">Val02_68750</name>
</gene>
<feature type="domain" description="STAS" evidence="3">
    <location>
        <begin position="4"/>
        <end position="120"/>
    </location>
</feature>
<dbReference type="AlphaFoldDB" id="A0A8J4DTQ0"/>
<evidence type="ECO:0000259" key="3">
    <source>
        <dbReference type="PROSITE" id="PS50801"/>
    </source>
</evidence>
<comment type="caution">
    <text evidence="4">The sequence shown here is derived from an EMBL/GenBank/DDBJ whole genome shotgun (WGS) entry which is preliminary data.</text>
</comment>